<feature type="signal peptide" evidence="3">
    <location>
        <begin position="1"/>
        <end position="22"/>
    </location>
</feature>
<sequence>MLSVTQLLLLMLCICHSAIARARLDDALKAEAVCAQPQVSPSSSSGATVRLSHRYGPCSPAPSTDEPTITELLQSDQLRANYVQRKFSAGKNGTEPSDLTVPTTLGSALGTLQYVITVGIGSPVVIQTMMVDTANDVSWVYCRSSNGSTLFDPSKSTTYAPFSCTAPECTQLGTRGNGCANSECQYNVDYAAVANSTGTYGSDTLTLTSSETVTSFQFGCRENEGVIAGKTDGIMGLGGDVQSLVSQTAATYGQAFSYCFPPTNASSGFLTLGAPSSMEGFVSTPMFRWGTAPTFYGVLLQDIAVDGNLLNIPPSVFSDRSVMSAGTIISRLPPPAYAALSTAFKAGMTQYTAAPPRNILDTCFDFTGLTSITIPSITLVFDGGVAVDLDGNGILIAGCLAFAAANTPDGVPSIIGNVQQRTIEVLLDVGQSVVGFRRGAC</sequence>
<dbReference type="Pfam" id="PF14543">
    <property type="entry name" value="TAXi_N"/>
    <property type="match status" value="1"/>
</dbReference>
<proteinExistence type="inferred from homology"/>
<dbReference type="EMBL" id="JAUUTY010000006">
    <property type="protein sequence ID" value="KAK1619780.1"/>
    <property type="molecule type" value="Genomic_DNA"/>
</dbReference>
<gene>
    <name evidence="5" type="ORF">QYE76_025297</name>
</gene>
<dbReference type="Proteomes" id="UP001231189">
    <property type="component" value="Unassembled WGS sequence"/>
</dbReference>
<feature type="chain" id="PRO_5041920924" description="Peptidase A1 domain-containing protein" evidence="3">
    <location>
        <begin position="23"/>
        <end position="441"/>
    </location>
</feature>
<dbReference type="PANTHER" id="PTHR13683">
    <property type="entry name" value="ASPARTYL PROTEASES"/>
    <property type="match status" value="1"/>
</dbReference>
<keyword evidence="6" id="KW-1185">Reference proteome</keyword>
<organism evidence="5 6">
    <name type="scientific">Lolium multiflorum</name>
    <name type="common">Italian ryegrass</name>
    <name type="synonym">Lolium perenne subsp. multiflorum</name>
    <dbReference type="NCBI Taxonomy" id="4521"/>
    <lineage>
        <taxon>Eukaryota</taxon>
        <taxon>Viridiplantae</taxon>
        <taxon>Streptophyta</taxon>
        <taxon>Embryophyta</taxon>
        <taxon>Tracheophyta</taxon>
        <taxon>Spermatophyta</taxon>
        <taxon>Magnoliopsida</taxon>
        <taxon>Liliopsida</taxon>
        <taxon>Poales</taxon>
        <taxon>Poaceae</taxon>
        <taxon>BOP clade</taxon>
        <taxon>Pooideae</taxon>
        <taxon>Poodae</taxon>
        <taxon>Poeae</taxon>
        <taxon>Poeae Chloroplast Group 2 (Poeae type)</taxon>
        <taxon>Loliodinae</taxon>
        <taxon>Loliinae</taxon>
        <taxon>Lolium</taxon>
    </lineage>
</organism>
<evidence type="ECO:0000256" key="3">
    <source>
        <dbReference type="SAM" id="SignalP"/>
    </source>
</evidence>
<dbReference type="SUPFAM" id="SSF50630">
    <property type="entry name" value="Acid proteases"/>
    <property type="match status" value="1"/>
</dbReference>
<dbReference type="GO" id="GO:0004190">
    <property type="term" value="F:aspartic-type endopeptidase activity"/>
    <property type="evidence" value="ECO:0007669"/>
    <property type="project" value="InterPro"/>
</dbReference>
<feature type="compositionally biased region" description="Polar residues" evidence="2">
    <location>
        <begin position="38"/>
        <end position="47"/>
    </location>
</feature>
<evidence type="ECO:0000313" key="5">
    <source>
        <dbReference type="EMBL" id="KAK1619780.1"/>
    </source>
</evidence>
<evidence type="ECO:0000259" key="4">
    <source>
        <dbReference type="PROSITE" id="PS51767"/>
    </source>
</evidence>
<dbReference type="PROSITE" id="PS51767">
    <property type="entry name" value="PEPTIDASE_A1"/>
    <property type="match status" value="1"/>
</dbReference>
<accession>A0AAD8RFD6</accession>
<comment type="caution">
    <text evidence="5">The sequence shown here is derived from an EMBL/GenBank/DDBJ whole genome shotgun (WGS) entry which is preliminary data.</text>
</comment>
<feature type="domain" description="Peptidase A1" evidence="4">
    <location>
        <begin position="114"/>
        <end position="437"/>
    </location>
</feature>
<evidence type="ECO:0000313" key="6">
    <source>
        <dbReference type="Proteomes" id="UP001231189"/>
    </source>
</evidence>
<name>A0AAD8RFD6_LOLMU</name>
<dbReference type="AlphaFoldDB" id="A0AAD8RFD6"/>
<dbReference type="FunFam" id="2.40.70.10:FF:000013">
    <property type="entry name" value="Aspartyl protease AED1"/>
    <property type="match status" value="1"/>
</dbReference>
<dbReference type="Gene3D" id="2.40.70.10">
    <property type="entry name" value="Acid Proteases"/>
    <property type="match status" value="2"/>
</dbReference>
<dbReference type="InterPro" id="IPR032799">
    <property type="entry name" value="TAXi_C"/>
</dbReference>
<dbReference type="InterPro" id="IPR032861">
    <property type="entry name" value="TAXi_N"/>
</dbReference>
<dbReference type="InterPro" id="IPR001461">
    <property type="entry name" value="Aspartic_peptidase_A1"/>
</dbReference>
<dbReference type="InterPro" id="IPR021109">
    <property type="entry name" value="Peptidase_aspartic_dom_sf"/>
</dbReference>
<dbReference type="Pfam" id="PF14541">
    <property type="entry name" value="TAXi_C"/>
    <property type="match status" value="1"/>
</dbReference>
<dbReference type="InterPro" id="IPR033121">
    <property type="entry name" value="PEPTIDASE_A1"/>
</dbReference>
<comment type="similarity">
    <text evidence="1">Belongs to the peptidase A1 family.</text>
</comment>
<feature type="region of interest" description="Disordered" evidence="2">
    <location>
        <begin position="38"/>
        <end position="66"/>
    </location>
</feature>
<keyword evidence="3" id="KW-0732">Signal</keyword>
<dbReference type="PANTHER" id="PTHR13683:SF762">
    <property type="entry name" value="ASPARTYL PROTEASE AED1"/>
    <property type="match status" value="1"/>
</dbReference>
<protein>
    <recommendedName>
        <fullName evidence="4">Peptidase A1 domain-containing protein</fullName>
    </recommendedName>
</protein>
<evidence type="ECO:0000256" key="2">
    <source>
        <dbReference type="SAM" id="MobiDB-lite"/>
    </source>
</evidence>
<reference evidence="5" key="1">
    <citation type="submission" date="2023-07" db="EMBL/GenBank/DDBJ databases">
        <title>A chromosome-level genome assembly of Lolium multiflorum.</title>
        <authorList>
            <person name="Chen Y."/>
            <person name="Copetti D."/>
            <person name="Kolliker R."/>
            <person name="Studer B."/>
        </authorList>
    </citation>
    <scope>NUCLEOTIDE SEQUENCE</scope>
    <source>
        <strain evidence="5">02402/16</strain>
        <tissue evidence="5">Leaf</tissue>
    </source>
</reference>
<dbReference type="GO" id="GO:0006508">
    <property type="term" value="P:proteolysis"/>
    <property type="evidence" value="ECO:0007669"/>
    <property type="project" value="InterPro"/>
</dbReference>
<evidence type="ECO:0000256" key="1">
    <source>
        <dbReference type="ARBA" id="ARBA00007447"/>
    </source>
</evidence>